<keyword evidence="2" id="KW-0809">Transit peptide</keyword>
<evidence type="ECO:0008006" key="7">
    <source>
        <dbReference type="Google" id="ProtNLM"/>
    </source>
</evidence>
<dbReference type="Proteomes" id="UP000242645">
    <property type="component" value="Chromosome"/>
</dbReference>
<keyword evidence="1" id="KW-0479">Metal-binding</keyword>
<organism evidence="5 6">
    <name type="scientific">Candidatus Desulfovibrio trichonymphae</name>
    <dbReference type="NCBI Taxonomy" id="1725232"/>
    <lineage>
        <taxon>Bacteria</taxon>
        <taxon>Pseudomonadati</taxon>
        <taxon>Thermodesulfobacteriota</taxon>
        <taxon>Desulfovibrionia</taxon>
        <taxon>Desulfovibrionales</taxon>
        <taxon>Desulfovibrionaceae</taxon>
        <taxon>Desulfovibrio</taxon>
    </lineage>
</organism>
<reference evidence="5 6" key="1">
    <citation type="journal article" date="2017" name="ISME J.">
        <title>Genome of 'Ca. Desulfovibrio trichonymphae', an H2-oxidizing bacterium in a tripartite symbiotic system within a protist cell in the termite gut.</title>
        <authorList>
            <person name="Kuwahara H."/>
            <person name="Yuki M."/>
            <person name="Izawa K."/>
            <person name="Ohkuma M."/>
            <person name="Hongoh Y."/>
        </authorList>
    </citation>
    <scope>NUCLEOTIDE SEQUENCE [LARGE SCALE GENOMIC DNA]</scope>
    <source>
        <strain evidence="5 6">Rs-N31</strain>
    </source>
</reference>
<keyword evidence="4" id="KW-0411">Iron-sulfur</keyword>
<keyword evidence="6" id="KW-1185">Reference proteome</keyword>
<name>A0A1J1DSX9_9BACT</name>
<evidence type="ECO:0000256" key="3">
    <source>
        <dbReference type="ARBA" id="ARBA00023004"/>
    </source>
</evidence>
<evidence type="ECO:0000313" key="5">
    <source>
        <dbReference type="EMBL" id="BAV91765.1"/>
    </source>
</evidence>
<keyword evidence="3" id="KW-0408">Iron</keyword>
<evidence type="ECO:0000256" key="2">
    <source>
        <dbReference type="ARBA" id="ARBA00022946"/>
    </source>
</evidence>
<dbReference type="GO" id="GO:0008168">
    <property type="term" value="F:methyltransferase activity"/>
    <property type="evidence" value="ECO:0007669"/>
    <property type="project" value="InterPro"/>
</dbReference>
<proteinExistence type="predicted"/>
<evidence type="ECO:0000256" key="4">
    <source>
        <dbReference type="ARBA" id="ARBA00023014"/>
    </source>
</evidence>
<dbReference type="GO" id="GO:0046872">
    <property type="term" value="F:metal ion binding"/>
    <property type="evidence" value="ECO:0007669"/>
    <property type="project" value="UniProtKB-KW"/>
</dbReference>
<dbReference type="KEGG" id="dtr:RSDT_0253"/>
<dbReference type="InterPro" id="IPR015324">
    <property type="entry name" value="Ribosomal_Rsm22-like"/>
</dbReference>
<dbReference type="GO" id="GO:0006412">
    <property type="term" value="P:translation"/>
    <property type="evidence" value="ECO:0007669"/>
    <property type="project" value="InterPro"/>
</dbReference>
<dbReference type="RefSeq" id="WP_096399299.1">
    <property type="nucleotide sequence ID" value="NZ_AP017368.1"/>
</dbReference>
<protein>
    <recommendedName>
        <fullName evidence="7">Small ribosomal subunit Rsm22</fullName>
    </recommendedName>
</protein>
<dbReference type="EMBL" id="AP017368">
    <property type="protein sequence ID" value="BAV91765.1"/>
    <property type="molecule type" value="Genomic_DNA"/>
</dbReference>
<evidence type="ECO:0000256" key="1">
    <source>
        <dbReference type="ARBA" id="ARBA00022723"/>
    </source>
</evidence>
<gene>
    <name evidence="5" type="ORF">RSDT_0253</name>
</gene>
<accession>A0A1J1DSX9</accession>
<sequence length="437" mass="46334">MPGRTALQKSAARVPLFPQMSTEAGRALALLPEALSRVRPLNLSHRRSLPEDAASLSRLLTVERGELRRPYWSSPAFVSAYLYYFLPWNLLRLVPLLTALPLPDPRCAAPAGGEVLLLDVGSGPLTLPLALWLARPEWGDAPVRILALDSASQPLDLGRKLFAALGEMLGRKIWPVLTAASPVEQLARRAAPAFSGGRVRPWLVTAANVLNELHCDRCASDFARSGDGVPSRYGAERFENLLEVLSPLLSLQRRAEGAGTATGRSDAAPALLVVEPGTRLGGKTLMRLRATALAGGFAALAPCSHSSACPLLAGDGGRTWCHFTFGSGGAPEWLRRLSAAAGLDKKALSLSALLLRQASGLRQEAGSAGRARVLSAPFAVPGLAGRARYACADGGLLLLEDAEGLACGDLIHARVSPDAPRDAKSRARIVRRASLLY</sequence>
<dbReference type="AlphaFoldDB" id="A0A1J1DSX9"/>
<evidence type="ECO:0000313" key="6">
    <source>
        <dbReference type="Proteomes" id="UP000242645"/>
    </source>
</evidence>
<dbReference type="GO" id="GO:0051536">
    <property type="term" value="F:iron-sulfur cluster binding"/>
    <property type="evidence" value="ECO:0007669"/>
    <property type="project" value="UniProtKB-KW"/>
</dbReference>
<dbReference type="Pfam" id="PF09243">
    <property type="entry name" value="Rsm22"/>
    <property type="match status" value="1"/>
</dbReference>
<dbReference type="OrthoDB" id="9799639at2"/>